<dbReference type="Pfam" id="PF06971">
    <property type="entry name" value="Put_DNA-bind_N"/>
    <property type="match status" value="1"/>
</dbReference>
<dbReference type="RefSeq" id="WP_154548176.1">
    <property type="nucleotide sequence ID" value="NZ_JBKZBY010000023.1"/>
</dbReference>
<dbReference type="InterPro" id="IPR058203">
    <property type="entry name" value="Rex_bacilli-type"/>
</dbReference>
<protein>
    <recommendedName>
        <fullName evidence="7">Redox-sensing transcriptional repressor Rex</fullName>
    </recommendedName>
</protein>
<dbReference type="PANTHER" id="PTHR35786">
    <property type="entry name" value="REDOX-SENSING TRANSCRIPTIONAL REPRESSOR REX"/>
    <property type="match status" value="1"/>
</dbReference>
<reference evidence="9 10" key="1">
    <citation type="submission" date="2019-08" db="EMBL/GenBank/DDBJ databases">
        <title>In-depth cultivation of the pig gut microbiome towards novel bacterial diversity and tailored functional studies.</title>
        <authorList>
            <person name="Wylensek D."/>
            <person name="Hitch T.C.A."/>
            <person name="Clavel T."/>
        </authorList>
    </citation>
    <scope>NUCLEOTIDE SEQUENCE [LARGE SCALE GENOMIC DNA]</scope>
    <source>
        <strain evidence="9 10">Bifido-178-WT-2B</strain>
    </source>
</reference>
<gene>
    <name evidence="7" type="primary">rex</name>
    <name evidence="9" type="ORF">FYJ62_04555</name>
</gene>
<dbReference type="PANTHER" id="PTHR35786:SF1">
    <property type="entry name" value="REDOX-SENSING TRANSCRIPTIONAL REPRESSOR REX 1"/>
    <property type="match status" value="1"/>
</dbReference>
<evidence type="ECO:0000256" key="2">
    <source>
        <dbReference type="ARBA" id="ARBA00022491"/>
    </source>
</evidence>
<dbReference type="InterPro" id="IPR036390">
    <property type="entry name" value="WH_DNA-bd_sf"/>
</dbReference>
<evidence type="ECO:0000256" key="6">
    <source>
        <dbReference type="ARBA" id="ARBA00023163"/>
    </source>
</evidence>
<feature type="domain" description="CoA-binding" evidence="8">
    <location>
        <begin position="79"/>
        <end position="180"/>
    </location>
</feature>
<dbReference type="GO" id="GO:0003677">
    <property type="term" value="F:DNA binding"/>
    <property type="evidence" value="ECO:0007669"/>
    <property type="project" value="UniProtKB-UniRule"/>
</dbReference>
<dbReference type="NCBIfam" id="NF003989">
    <property type="entry name" value="PRK05472.1-3"/>
    <property type="match status" value="1"/>
</dbReference>
<evidence type="ECO:0000313" key="10">
    <source>
        <dbReference type="Proteomes" id="UP000438120"/>
    </source>
</evidence>
<comment type="subcellular location">
    <subcellularLocation>
        <location evidence="7">Cytoplasm</location>
    </subcellularLocation>
</comment>
<comment type="similarity">
    <text evidence="7">Belongs to the transcriptional regulatory Rex family.</text>
</comment>
<evidence type="ECO:0000259" key="8">
    <source>
        <dbReference type="SMART" id="SM00881"/>
    </source>
</evidence>
<keyword evidence="1 7" id="KW-0963">Cytoplasm</keyword>
<comment type="function">
    <text evidence="7">Modulates transcription in response to changes in cellular NADH/NAD(+) redox state.</text>
</comment>
<name>A0A6A8MCE5_9LACO</name>
<feature type="binding site" evidence="7">
    <location>
        <begin position="90"/>
        <end position="95"/>
    </location>
    <ligand>
        <name>NAD(+)</name>
        <dbReference type="ChEBI" id="CHEBI:57540"/>
    </ligand>
</feature>
<dbReference type="GO" id="GO:0045892">
    <property type="term" value="P:negative regulation of DNA-templated transcription"/>
    <property type="evidence" value="ECO:0007669"/>
    <property type="project" value="InterPro"/>
</dbReference>
<dbReference type="InterPro" id="IPR022876">
    <property type="entry name" value="Tscrpt_rep_Rex"/>
</dbReference>
<evidence type="ECO:0000256" key="7">
    <source>
        <dbReference type="HAMAP-Rule" id="MF_01131"/>
    </source>
</evidence>
<evidence type="ECO:0000256" key="1">
    <source>
        <dbReference type="ARBA" id="ARBA00022490"/>
    </source>
</evidence>
<dbReference type="HAMAP" id="MF_01131">
    <property type="entry name" value="Rex"/>
    <property type="match status" value="1"/>
</dbReference>
<keyword evidence="2 7" id="KW-0678">Repressor</keyword>
<dbReference type="InterPro" id="IPR003781">
    <property type="entry name" value="CoA-bd"/>
</dbReference>
<comment type="subunit">
    <text evidence="7">Homodimer.</text>
</comment>
<dbReference type="Pfam" id="PF02629">
    <property type="entry name" value="CoA_binding"/>
    <property type="match status" value="1"/>
</dbReference>
<dbReference type="Gene3D" id="1.10.10.10">
    <property type="entry name" value="Winged helix-like DNA-binding domain superfamily/Winged helix DNA-binding domain"/>
    <property type="match status" value="1"/>
</dbReference>
<dbReference type="InterPro" id="IPR036388">
    <property type="entry name" value="WH-like_DNA-bd_sf"/>
</dbReference>
<dbReference type="GO" id="GO:0051775">
    <property type="term" value="P:response to redox state"/>
    <property type="evidence" value="ECO:0007669"/>
    <property type="project" value="InterPro"/>
</dbReference>
<evidence type="ECO:0000256" key="5">
    <source>
        <dbReference type="ARBA" id="ARBA00023125"/>
    </source>
</evidence>
<dbReference type="GO" id="GO:0003700">
    <property type="term" value="F:DNA-binding transcription factor activity"/>
    <property type="evidence" value="ECO:0007669"/>
    <property type="project" value="UniProtKB-UniRule"/>
</dbReference>
<dbReference type="GO" id="GO:0005737">
    <property type="term" value="C:cytoplasm"/>
    <property type="evidence" value="ECO:0007669"/>
    <property type="project" value="UniProtKB-SubCell"/>
</dbReference>
<dbReference type="NCBIfam" id="NF003996">
    <property type="entry name" value="PRK05472.2-5"/>
    <property type="match status" value="1"/>
</dbReference>
<dbReference type="SUPFAM" id="SSF46785">
    <property type="entry name" value="Winged helix' DNA-binding domain"/>
    <property type="match status" value="1"/>
</dbReference>
<dbReference type="Proteomes" id="UP000438120">
    <property type="component" value="Unassembled WGS sequence"/>
</dbReference>
<dbReference type="EMBL" id="VUMX01000009">
    <property type="protein sequence ID" value="MST86923.1"/>
    <property type="molecule type" value="Genomic_DNA"/>
</dbReference>
<feature type="DNA-binding region" description="H-T-H motif" evidence="7">
    <location>
        <begin position="16"/>
        <end position="55"/>
    </location>
</feature>
<dbReference type="NCBIfam" id="NF003991">
    <property type="entry name" value="PRK05472.1-5"/>
    <property type="match status" value="1"/>
</dbReference>
<keyword evidence="5 7" id="KW-0238">DNA-binding</keyword>
<dbReference type="SMART" id="SM00881">
    <property type="entry name" value="CoA_binding"/>
    <property type="match status" value="1"/>
</dbReference>
<dbReference type="AlphaFoldDB" id="A0A6A8MCE5"/>
<keyword evidence="6 7" id="KW-0804">Transcription</keyword>
<accession>A0A6A8MCE5</accession>
<comment type="caution">
    <text evidence="9">The sequence shown here is derived from an EMBL/GenBank/DDBJ whole genome shotgun (WGS) entry which is preliminary data.</text>
</comment>
<keyword evidence="10" id="KW-1185">Reference proteome</keyword>
<dbReference type="NCBIfam" id="NF003995">
    <property type="entry name" value="PRK05472.2-4"/>
    <property type="match status" value="1"/>
</dbReference>
<dbReference type="InterPro" id="IPR036291">
    <property type="entry name" value="NAD(P)-bd_dom_sf"/>
</dbReference>
<dbReference type="InterPro" id="IPR009718">
    <property type="entry name" value="Rex_DNA-bd_C_dom"/>
</dbReference>
<dbReference type="SUPFAM" id="SSF51735">
    <property type="entry name" value="NAD(P)-binding Rossmann-fold domains"/>
    <property type="match status" value="1"/>
</dbReference>
<sequence>MSKIKIPKATAKRLPLYYRYLLLLNDEGKDKVSSTELAEAVQVDSASIRRDFSYFGALGKRGYGYDVKNLLSFFKKILNQDTLTNVALVGVGNLGHALLNYNFKRSNNIRISCAFDINPEITGKIMQGVPVYSMEEMKKQIADQQIRIAILTVPQSTAQKTADEMIEAGIKGIMNFTPIRLSAPSGVRIQNVDLATELQTLIYFLDSDQLAEKQAENEQNK</sequence>
<keyword evidence="4 7" id="KW-0520">NAD</keyword>
<dbReference type="Gene3D" id="3.40.50.720">
    <property type="entry name" value="NAD(P)-binding Rossmann-like Domain"/>
    <property type="match status" value="1"/>
</dbReference>
<evidence type="ECO:0000256" key="3">
    <source>
        <dbReference type="ARBA" id="ARBA00023015"/>
    </source>
</evidence>
<dbReference type="NCBIfam" id="NF003994">
    <property type="entry name" value="PRK05472.2-3"/>
    <property type="match status" value="1"/>
</dbReference>
<evidence type="ECO:0000256" key="4">
    <source>
        <dbReference type="ARBA" id="ARBA00023027"/>
    </source>
</evidence>
<evidence type="ECO:0000313" key="9">
    <source>
        <dbReference type="EMBL" id="MST86923.1"/>
    </source>
</evidence>
<organism evidence="9 10">
    <name type="scientific">Lactobacillus porci</name>
    <dbReference type="NCBI Taxonomy" id="2012477"/>
    <lineage>
        <taxon>Bacteria</taxon>
        <taxon>Bacillati</taxon>
        <taxon>Bacillota</taxon>
        <taxon>Bacilli</taxon>
        <taxon>Lactobacillales</taxon>
        <taxon>Lactobacillaceae</taxon>
        <taxon>Lactobacillus</taxon>
    </lineage>
</organism>
<keyword evidence="3 7" id="KW-0805">Transcription regulation</keyword>
<proteinExistence type="inferred from homology"/>
<dbReference type="OrthoDB" id="9784760at2"/>